<feature type="domain" description="ABC transporter" evidence="5">
    <location>
        <begin position="18"/>
        <end position="289"/>
    </location>
</feature>
<comment type="caution">
    <text evidence="6">The sequence shown here is derived from an EMBL/GenBank/DDBJ whole genome shotgun (WGS) entry which is preliminary data.</text>
</comment>
<dbReference type="PROSITE" id="PS50893">
    <property type="entry name" value="ABC_TRANSPORTER_2"/>
    <property type="match status" value="2"/>
</dbReference>
<dbReference type="Proteomes" id="UP000234847">
    <property type="component" value="Unassembled WGS sequence"/>
</dbReference>
<keyword evidence="2" id="KW-0547">Nucleotide-binding</keyword>
<evidence type="ECO:0000313" key="9">
    <source>
        <dbReference type="Proteomes" id="UP000234847"/>
    </source>
</evidence>
<keyword evidence="1" id="KW-0677">Repeat</keyword>
<evidence type="ECO:0000256" key="3">
    <source>
        <dbReference type="ARBA" id="ARBA00022840"/>
    </source>
</evidence>
<dbReference type="PANTHER" id="PTHR19211">
    <property type="entry name" value="ATP-BINDING TRANSPORT PROTEIN-RELATED"/>
    <property type="match status" value="1"/>
</dbReference>
<proteinExistence type="predicted"/>
<dbReference type="InterPro" id="IPR003593">
    <property type="entry name" value="AAA+_ATPase"/>
</dbReference>
<name>A0AAQ1MK66_MICLU</name>
<feature type="region of interest" description="Disordered" evidence="4">
    <location>
        <begin position="345"/>
        <end position="375"/>
    </location>
</feature>
<dbReference type="GO" id="GO:0016887">
    <property type="term" value="F:ATP hydrolysis activity"/>
    <property type="evidence" value="ECO:0007669"/>
    <property type="project" value="InterPro"/>
</dbReference>
<dbReference type="AlphaFoldDB" id="A0AAQ1MK66"/>
<reference evidence="7 8" key="1">
    <citation type="submission" date="2016-11" db="EMBL/GenBank/DDBJ databases">
        <authorList>
            <person name="Varghese N."/>
            <person name="Submissions S."/>
        </authorList>
    </citation>
    <scope>NUCLEOTIDE SEQUENCE [LARGE SCALE GENOMIC DNA]</scope>
    <source>
        <strain evidence="7 8">VTM4R57</strain>
    </source>
</reference>
<accession>A0AAQ1MK66</accession>
<dbReference type="Proteomes" id="UP000184253">
    <property type="component" value="Unassembled WGS sequence"/>
</dbReference>
<reference evidence="6 9" key="2">
    <citation type="submission" date="2017-12" db="EMBL/GenBank/DDBJ databases">
        <title>Phylogenetic diversity of female urinary microbiome.</title>
        <authorList>
            <person name="Thomas-White K."/>
            <person name="Wolfe A.J."/>
        </authorList>
    </citation>
    <scope>NUCLEOTIDE SEQUENCE [LARGE SCALE GENOMIC DNA]</scope>
    <source>
        <strain evidence="6 9">UMB0038</strain>
    </source>
</reference>
<dbReference type="InterPro" id="IPR027417">
    <property type="entry name" value="P-loop_NTPase"/>
</dbReference>
<evidence type="ECO:0000313" key="8">
    <source>
        <dbReference type="Proteomes" id="UP000184253"/>
    </source>
</evidence>
<dbReference type="SMART" id="SM00382">
    <property type="entry name" value="AAA"/>
    <property type="match status" value="2"/>
</dbReference>
<dbReference type="EMBL" id="PKJT01000005">
    <property type="protein sequence ID" value="PKZ81952.1"/>
    <property type="molecule type" value="Genomic_DNA"/>
</dbReference>
<dbReference type="CDD" id="cd03221">
    <property type="entry name" value="ABCF_EF-3"/>
    <property type="match status" value="1"/>
</dbReference>
<evidence type="ECO:0000313" key="7">
    <source>
        <dbReference type="EMBL" id="SHL86480.1"/>
    </source>
</evidence>
<evidence type="ECO:0000256" key="2">
    <source>
        <dbReference type="ARBA" id="ARBA00022741"/>
    </source>
</evidence>
<dbReference type="SUPFAM" id="SSF52540">
    <property type="entry name" value="P-loop containing nucleoside triphosphate hydrolases"/>
    <property type="match status" value="2"/>
</dbReference>
<feature type="region of interest" description="Disordered" evidence="4">
    <location>
        <begin position="295"/>
        <end position="317"/>
    </location>
</feature>
<dbReference type="EMBL" id="FRCE01000016">
    <property type="protein sequence ID" value="SHL86480.1"/>
    <property type="molecule type" value="Genomic_DNA"/>
</dbReference>
<protein>
    <submittedName>
        <fullName evidence="6">ABC transporter ATP-binding protein</fullName>
    </submittedName>
    <submittedName>
        <fullName evidence="7">Macrolide transport system ATP-binding/permease protein</fullName>
    </submittedName>
</protein>
<gene>
    <name evidence="6" type="ORF">CYJ95_07045</name>
    <name evidence="7" type="ORF">SAMN04487849_1162</name>
</gene>
<organism evidence="6 9">
    <name type="scientific">Micrococcus luteus</name>
    <name type="common">Micrococcus lysodeikticus</name>
    <dbReference type="NCBI Taxonomy" id="1270"/>
    <lineage>
        <taxon>Bacteria</taxon>
        <taxon>Bacillati</taxon>
        <taxon>Actinomycetota</taxon>
        <taxon>Actinomycetes</taxon>
        <taxon>Micrococcales</taxon>
        <taxon>Micrococcaceae</taxon>
        <taxon>Micrococcus</taxon>
    </lineage>
</organism>
<keyword evidence="3 6" id="KW-0067">ATP-binding</keyword>
<evidence type="ECO:0000256" key="1">
    <source>
        <dbReference type="ARBA" id="ARBA00022737"/>
    </source>
</evidence>
<dbReference type="PANTHER" id="PTHR19211:SF14">
    <property type="entry name" value="ATP-BINDING CASSETTE SUB-FAMILY F MEMBER 1"/>
    <property type="match status" value="1"/>
</dbReference>
<evidence type="ECO:0000259" key="5">
    <source>
        <dbReference type="PROSITE" id="PS50893"/>
    </source>
</evidence>
<dbReference type="Pfam" id="PF00005">
    <property type="entry name" value="ABC_tran"/>
    <property type="match status" value="2"/>
</dbReference>
<evidence type="ECO:0000313" key="6">
    <source>
        <dbReference type="EMBL" id="PKZ81952.1"/>
    </source>
</evidence>
<dbReference type="Gene3D" id="3.40.50.300">
    <property type="entry name" value="P-loop containing nucleotide triphosphate hydrolases"/>
    <property type="match status" value="2"/>
</dbReference>
<dbReference type="InterPro" id="IPR003439">
    <property type="entry name" value="ABC_transporter-like_ATP-bd"/>
</dbReference>
<evidence type="ECO:0000256" key="4">
    <source>
        <dbReference type="SAM" id="MobiDB-lite"/>
    </source>
</evidence>
<sequence>MTSGPPSPALPAGPAAHLRGEHLTVSLGGHRVLTDATVRINAGSRLGIVGENGRGKTTLLHVLTGRITPDVGRVTRAGTLAFVPQALRARADGRSRTVGDLVRDALTGPHAALEALDAAAAALAEAPDDAGAGHRYSTALERAHLYDAWDAGRRVDMDLEGLHACTDREHPLTSLSVGQRHRVRLAVTLGSRPDLLLLDEPTNHLDDVALDFLTRRLVEHPGGVAVVSHDRALLRAVCTDIVDLDPSQDGRPRRYSGGYAGWAKGRRRARAAWEQEYAEQNAERERLELAVEDAREQMQGSWRPPKGTGKHQRSSRSAGIVQMFNRRFDELEAHRITVPEPPLRLDWPFADMPDGDPRDGADAAAGTAGGPGTAGDDVLLTADAVRVAGRLEQPMGAALVPGGRVLVTGPNGAGKSTLLRVLAGDLEPTSGLVTVGADVRVRLVAQETPAWDEERTAAAVFEEHVRRVGADEAGVDDLGRPLPAPTLPSLGLLTAEAADTPVGRLSQGQQARLHLAMVLIERPHVLLLDEPTNHLSPALVDEMTEALQVTEQAVVVVTHDRQMLADLADWPRVELRTDAAAV</sequence>
<feature type="domain" description="ABC transporter" evidence="5">
    <location>
        <begin position="373"/>
        <end position="582"/>
    </location>
</feature>
<dbReference type="InterPro" id="IPR050611">
    <property type="entry name" value="ABCF"/>
</dbReference>
<dbReference type="RefSeq" id="WP_020627042.1">
    <property type="nucleotide sequence ID" value="NZ_CBDRLR010000016.1"/>
</dbReference>
<dbReference type="FunFam" id="3.40.50.300:FF:000011">
    <property type="entry name" value="Putative ABC transporter ATP-binding component"/>
    <property type="match status" value="1"/>
</dbReference>
<dbReference type="GO" id="GO:0005524">
    <property type="term" value="F:ATP binding"/>
    <property type="evidence" value="ECO:0007669"/>
    <property type="project" value="UniProtKB-KW"/>
</dbReference>